<gene>
    <name evidence="4" type="ORF">GCM10023168_33790</name>
</gene>
<accession>A0ABP8KPX1</accession>
<sequence>MSLDTAPHPQSRYPDQTTATGQGLDPDRVQEFASNLFGALAAGSTALMVSIGHRTGLFDALSGLPACTSPQVAAAAGLHERYVREWLHAMTTARVVEHNPTDDSFRLPAEHAAVLTRESGPDNLAALMQFLPLMAEVETDVVGCFAEGGGVPHARYGRFHDVMAELSANTNDAALLDRVVPLVPGLQDRLKRGIRGADVGCGQGHAVNLLARAFPASTFVGYDFSEEALTVARAEAQDWGLGNARFEVRDVTSLDGTGTFGLITAFDAIHDQAHPATVLKQIQTHLDRDGAFLMVDVHASSDVEANLDLPWAPFLYAISTMHCMTVSLSLGGDGLGTAWGAELALQMLADAGFGDVSVQRLPEDVINSYFVARM</sequence>
<dbReference type="InterPro" id="IPR029063">
    <property type="entry name" value="SAM-dependent_MTases_sf"/>
</dbReference>
<evidence type="ECO:0000313" key="5">
    <source>
        <dbReference type="Proteomes" id="UP001500945"/>
    </source>
</evidence>
<dbReference type="Proteomes" id="UP001500945">
    <property type="component" value="Unassembled WGS sequence"/>
</dbReference>
<dbReference type="GO" id="GO:0032259">
    <property type="term" value="P:methylation"/>
    <property type="evidence" value="ECO:0007669"/>
    <property type="project" value="UniProtKB-KW"/>
</dbReference>
<feature type="domain" description="Methyltransferase" evidence="2">
    <location>
        <begin position="193"/>
        <end position="304"/>
    </location>
</feature>
<dbReference type="PANTHER" id="PTHR45128">
    <property type="entry name" value="METHYLTRANSFERASE TYPE 11"/>
    <property type="match status" value="1"/>
</dbReference>
<protein>
    <submittedName>
        <fullName evidence="4">Class I SAM-dependent methyltransferase</fullName>
    </submittedName>
</protein>
<dbReference type="Pfam" id="PF13847">
    <property type="entry name" value="Methyltransf_31"/>
    <property type="match status" value="1"/>
</dbReference>
<dbReference type="Gene3D" id="3.40.50.150">
    <property type="entry name" value="Vaccinia Virus protein VP39"/>
    <property type="match status" value="1"/>
</dbReference>
<organism evidence="4 5">
    <name type="scientific">Fodinibacter luteus</name>
    <dbReference type="NCBI Taxonomy" id="552064"/>
    <lineage>
        <taxon>Bacteria</taxon>
        <taxon>Bacillati</taxon>
        <taxon>Actinomycetota</taxon>
        <taxon>Actinomycetes</taxon>
        <taxon>Micrococcales</taxon>
        <taxon>Intrasporangiaceae</taxon>
        <taxon>Fodinibacter (ex Wang et al. 2009)</taxon>
    </lineage>
</organism>
<evidence type="ECO:0000256" key="1">
    <source>
        <dbReference type="SAM" id="MobiDB-lite"/>
    </source>
</evidence>
<feature type="region of interest" description="Disordered" evidence="1">
    <location>
        <begin position="1"/>
        <end position="25"/>
    </location>
</feature>
<dbReference type="PANTHER" id="PTHR45128:SF1">
    <property type="entry name" value="S-ADENOSYLMETHIONINE-DEPENDENT METHYLTRANSFERASE RV2258C"/>
    <property type="match status" value="1"/>
</dbReference>
<dbReference type="EMBL" id="BAABGM010000024">
    <property type="protein sequence ID" value="GAA4412195.1"/>
    <property type="molecule type" value="Genomic_DNA"/>
</dbReference>
<keyword evidence="4" id="KW-0808">Transferase</keyword>
<dbReference type="InterPro" id="IPR053173">
    <property type="entry name" value="SAM-binding_MTase"/>
</dbReference>
<dbReference type="Pfam" id="PF21320">
    <property type="entry name" value="WHD_Rv2258c"/>
    <property type="match status" value="1"/>
</dbReference>
<evidence type="ECO:0000259" key="3">
    <source>
        <dbReference type="Pfam" id="PF21320"/>
    </source>
</evidence>
<feature type="domain" description="S-adenosylmethionine-dependent methyltransferase Rv2258c-like winged HTH" evidence="3">
    <location>
        <begin position="44"/>
        <end position="117"/>
    </location>
</feature>
<proteinExistence type="predicted"/>
<dbReference type="InterPro" id="IPR048711">
    <property type="entry name" value="WHD_Rv2258c"/>
</dbReference>
<dbReference type="InterPro" id="IPR036388">
    <property type="entry name" value="WH-like_DNA-bd_sf"/>
</dbReference>
<keyword evidence="4" id="KW-0489">Methyltransferase</keyword>
<dbReference type="Gene3D" id="1.10.10.10">
    <property type="entry name" value="Winged helix-like DNA-binding domain superfamily/Winged helix DNA-binding domain"/>
    <property type="match status" value="1"/>
</dbReference>
<dbReference type="InterPro" id="IPR025714">
    <property type="entry name" value="Methyltranfer_dom"/>
</dbReference>
<dbReference type="RefSeq" id="WP_345208136.1">
    <property type="nucleotide sequence ID" value="NZ_BAABGM010000024.1"/>
</dbReference>
<name>A0ABP8KPX1_9MICO</name>
<reference evidence="5" key="1">
    <citation type="journal article" date="2019" name="Int. J. Syst. Evol. Microbiol.">
        <title>The Global Catalogue of Microorganisms (GCM) 10K type strain sequencing project: providing services to taxonomists for standard genome sequencing and annotation.</title>
        <authorList>
            <consortium name="The Broad Institute Genomics Platform"/>
            <consortium name="The Broad Institute Genome Sequencing Center for Infectious Disease"/>
            <person name="Wu L."/>
            <person name="Ma J."/>
        </authorList>
    </citation>
    <scope>NUCLEOTIDE SEQUENCE [LARGE SCALE GENOMIC DNA]</scope>
    <source>
        <strain evidence="5">JCM 17809</strain>
    </source>
</reference>
<dbReference type="GO" id="GO:0008168">
    <property type="term" value="F:methyltransferase activity"/>
    <property type="evidence" value="ECO:0007669"/>
    <property type="project" value="UniProtKB-KW"/>
</dbReference>
<comment type="caution">
    <text evidence="4">The sequence shown here is derived from an EMBL/GenBank/DDBJ whole genome shotgun (WGS) entry which is preliminary data.</text>
</comment>
<evidence type="ECO:0000313" key="4">
    <source>
        <dbReference type="EMBL" id="GAA4412195.1"/>
    </source>
</evidence>
<evidence type="ECO:0000259" key="2">
    <source>
        <dbReference type="Pfam" id="PF13847"/>
    </source>
</evidence>
<keyword evidence="5" id="KW-1185">Reference proteome</keyword>
<dbReference type="CDD" id="cd02440">
    <property type="entry name" value="AdoMet_MTases"/>
    <property type="match status" value="1"/>
</dbReference>
<dbReference type="SUPFAM" id="SSF53335">
    <property type="entry name" value="S-adenosyl-L-methionine-dependent methyltransferases"/>
    <property type="match status" value="1"/>
</dbReference>